<evidence type="ECO:0000313" key="1">
    <source>
        <dbReference type="EMBL" id="JAD99932.1"/>
    </source>
</evidence>
<accession>A0A0A9EV56</accession>
<proteinExistence type="predicted"/>
<sequence>MIRKKLVEKSRFHYTAPSSTGAHCLRNHLIGISHERVVGVAWPCYRAHICLEETRGAYRP</sequence>
<name>A0A0A9EV56_ARUDO</name>
<reference evidence="1" key="1">
    <citation type="submission" date="2014-09" db="EMBL/GenBank/DDBJ databases">
        <authorList>
            <person name="Magalhaes I.L.F."/>
            <person name="Oliveira U."/>
            <person name="Santos F.R."/>
            <person name="Vidigal T.H.D.A."/>
            <person name="Brescovit A.D."/>
            <person name="Santos A.J."/>
        </authorList>
    </citation>
    <scope>NUCLEOTIDE SEQUENCE</scope>
    <source>
        <tissue evidence="1">Shoot tissue taken approximately 20 cm above the soil surface</tissue>
    </source>
</reference>
<dbReference type="EMBL" id="GBRH01197963">
    <property type="protein sequence ID" value="JAD99932.1"/>
    <property type="molecule type" value="Transcribed_RNA"/>
</dbReference>
<reference evidence="1" key="2">
    <citation type="journal article" date="2015" name="Data Brief">
        <title>Shoot transcriptome of the giant reed, Arundo donax.</title>
        <authorList>
            <person name="Barrero R.A."/>
            <person name="Guerrero F.D."/>
            <person name="Moolhuijzen P."/>
            <person name="Goolsby J.A."/>
            <person name="Tidwell J."/>
            <person name="Bellgard S.E."/>
            <person name="Bellgard M.I."/>
        </authorList>
    </citation>
    <scope>NUCLEOTIDE SEQUENCE</scope>
    <source>
        <tissue evidence="1">Shoot tissue taken approximately 20 cm above the soil surface</tissue>
    </source>
</reference>
<organism evidence="1">
    <name type="scientific">Arundo donax</name>
    <name type="common">Giant reed</name>
    <name type="synonym">Donax arundinaceus</name>
    <dbReference type="NCBI Taxonomy" id="35708"/>
    <lineage>
        <taxon>Eukaryota</taxon>
        <taxon>Viridiplantae</taxon>
        <taxon>Streptophyta</taxon>
        <taxon>Embryophyta</taxon>
        <taxon>Tracheophyta</taxon>
        <taxon>Spermatophyta</taxon>
        <taxon>Magnoliopsida</taxon>
        <taxon>Liliopsida</taxon>
        <taxon>Poales</taxon>
        <taxon>Poaceae</taxon>
        <taxon>PACMAD clade</taxon>
        <taxon>Arundinoideae</taxon>
        <taxon>Arundineae</taxon>
        <taxon>Arundo</taxon>
    </lineage>
</organism>
<protein>
    <submittedName>
        <fullName evidence="1">Uncharacterized protein</fullName>
    </submittedName>
</protein>
<dbReference type="AlphaFoldDB" id="A0A0A9EV56"/>